<feature type="compositionally biased region" description="Polar residues" evidence="1">
    <location>
        <begin position="214"/>
        <end position="223"/>
    </location>
</feature>
<name>A0A251Q6C4_PRUPE</name>
<organism evidence="2 3">
    <name type="scientific">Prunus persica</name>
    <name type="common">Peach</name>
    <name type="synonym">Amygdalus persica</name>
    <dbReference type="NCBI Taxonomy" id="3760"/>
    <lineage>
        <taxon>Eukaryota</taxon>
        <taxon>Viridiplantae</taxon>
        <taxon>Streptophyta</taxon>
        <taxon>Embryophyta</taxon>
        <taxon>Tracheophyta</taxon>
        <taxon>Spermatophyta</taxon>
        <taxon>Magnoliopsida</taxon>
        <taxon>eudicotyledons</taxon>
        <taxon>Gunneridae</taxon>
        <taxon>Pentapetalae</taxon>
        <taxon>rosids</taxon>
        <taxon>fabids</taxon>
        <taxon>Rosales</taxon>
        <taxon>Rosaceae</taxon>
        <taxon>Amygdaloideae</taxon>
        <taxon>Amygdaleae</taxon>
        <taxon>Prunus</taxon>
    </lineage>
</organism>
<dbReference type="AlphaFoldDB" id="A0A251Q6C4"/>
<dbReference type="PANTHER" id="PTHR46412">
    <property type="entry name" value="BES1-INTERACTING MYC-LIKE PROTEIN"/>
    <property type="match status" value="1"/>
</dbReference>
<dbReference type="PANTHER" id="PTHR46412:SF9">
    <property type="entry name" value="TRANSCRIPTION FACTOR BIM3"/>
    <property type="match status" value="1"/>
</dbReference>
<evidence type="ECO:0000256" key="1">
    <source>
        <dbReference type="SAM" id="MobiDB-lite"/>
    </source>
</evidence>
<keyword evidence="3" id="KW-1185">Reference proteome</keyword>
<dbReference type="GO" id="GO:0046983">
    <property type="term" value="F:protein dimerization activity"/>
    <property type="evidence" value="ECO:0007669"/>
    <property type="project" value="InterPro"/>
</dbReference>
<sequence length="240" mass="25791">MYMVHEPTPNRRLHTTVATCTKIQKNHNRPGENFVDQSQVMNNGSGHENNAVVSPAMLPNTQNSVESDLGSGVVYKALDHIPGLATRSVPNVQQQNIFDPIGSVGLPTQPLQESISDAENMTSNPPYQLWQGITSTTASDDKLKKQDENSGSGSISSAYSQGVLNNLTQALQSSGVDLSQASISVQINVGSRVDSGLTSMASSSKAQLNQSLNNQMTQTQVSSCDEDFEPAHKRFRTGES</sequence>
<dbReference type="InterPro" id="IPR044295">
    <property type="entry name" value="BIM1/2/3"/>
</dbReference>
<evidence type="ECO:0000313" key="3">
    <source>
        <dbReference type="Proteomes" id="UP000006882"/>
    </source>
</evidence>
<accession>A0A251Q6C4</accession>
<dbReference type="GO" id="GO:0003700">
    <property type="term" value="F:DNA-binding transcription factor activity"/>
    <property type="evidence" value="ECO:0007669"/>
    <property type="project" value="InterPro"/>
</dbReference>
<dbReference type="Gramene" id="ONI18930">
    <property type="protein sequence ID" value="ONI18930"/>
    <property type="gene ID" value="PRUPE_3G248100"/>
</dbReference>
<dbReference type="EMBL" id="CM007653">
    <property type="protein sequence ID" value="ONI18930.1"/>
    <property type="molecule type" value="Genomic_DNA"/>
</dbReference>
<feature type="compositionally biased region" description="Basic and acidic residues" evidence="1">
    <location>
        <begin position="229"/>
        <end position="240"/>
    </location>
</feature>
<feature type="region of interest" description="Disordered" evidence="1">
    <location>
        <begin position="214"/>
        <end position="240"/>
    </location>
</feature>
<gene>
    <name evidence="2" type="ORF">PRUPE_3G248100</name>
</gene>
<evidence type="ECO:0000313" key="2">
    <source>
        <dbReference type="EMBL" id="ONI18930.1"/>
    </source>
</evidence>
<dbReference type="Proteomes" id="UP000006882">
    <property type="component" value="Chromosome G3"/>
</dbReference>
<proteinExistence type="predicted"/>
<protein>
    <submittedName>
        <fullName evidence="2">Uncharacterized protein</fullName>
    </submittedName>
</protein>
<reference evidence="2 3" key="1">
    <citation type="journal article" date="2013" name="Nat. Genet.">
        <title>The high-quality draft genome of peach (Prunus persica) identifies unique patterns of genetic diversity, domestication and genome evolution.</title>
        <authorList>
            <consortium name="International Peach Genome Initiative"/>
            <person name="Verde I."/>
            <person name="Abbott A.G."/>
            <person name="Scalabrin S."/>
            <person name="Jung S."/>
            <person name="Shu S."/>
            <person name="Marroni F."/>
            <person name="Zhebentyayeva T."/>
            <person name="Dettori M.T."/>
            <person name="Grimwood J."/>
            <person name="Cattonaro F."/>
            <person name="Zuccolo A."/>
            <person name="Rossini L."/>
            <person name="Jenkins J."/>
            <person name="Vendramin E."/>
            <person name="Meisel L.A."/>
            <person name="Decroocq V."/>
            <person name="Sosinski B."/>
            <person name="Prochnik S."/>
            <person name="Mitros T."/>
            <person name="Policriti A."/>
            <person name="Cipriani G."/>
            <person name="Dondini L."/>
            <person name="Ficklin S."/>
            <person name="Goodstein D.M."/>
            <person name="Xuan P."/>
            <person name="Del Fabbro C."/>
            <person name="Aramini V."/>
            <person name="Copetti D."/>
            <person name="Gonzalez S."/>
            <person name="Horner D.S."/>
            <person name="Falchi R."/>
            <person name="Lucas S."/>
            <person name="Mica E."/>
            <person name="Maldonado J."/>
            <person name="Lazzari B."/>
            <person name="Bielenberg D."/>
            <person name="Pirona R."/>
            <person name="Miculan M."/>
            <person name="Barakat A."/>
            <person name="Testolin R."/>
            <person name="Stella A."/>
            <person name="Tartarini S."/>
            <person name="Tonutti P."/>
            <person name="Arus P."/>
            <person name="Orellana A."/>
            <person name="Wells C."/>
            <person name="Main D."/>
            <person name="Vizzotto G."/>
            <person name="Silva H."/>
            <person name="Salamini F."/>
            <person name="Schmutz J."/>
            <person name="Morgante M."/>
            <person name="Rokhsar D.S."/>
        </authorList>
    </citation>
    <scope>NUCLEOTIDE SEQUENCE [LARGE SCALE GENOMIC DNA]</scope>
    <source>
        <strain evidence="3">cv. Nemared</strain>
    </source>
</reference>
<dbReference type="GO" id="GO:0006351">
    <property type="term" value="P:DNA-templated transcription"/>
    <property type="evidence" value="ECO:0007669"/>
    <property type="project" value="InterPro"/>
</dbReference>